<dbReference type="STRING" id="554343.AS194_05000"/>
<name>A0A0T6DU63_9GAMM</name>
<proteinExistence type="predicted"/>
<dbReference type="InterPro" id="IPR027417">
    <property type="entry name" value="P-loop_NTPase"/>
</dbReference>
<dbReference type="EMBL" id="LNDJ01000047">
    <property type="protein sequence ID" value="KRU23288.1"/>
    <property type="molecule type" value="Genomic_DNA"/>
</dbReference>
<dbReference type="AlphaFoldDB" id="A0A0T6DU63"/>
<dbReference type="Gene3D" id="3.40.50.300">
    <property type="entry name" value="P-loop containing nucleotide triphosphate hydrolases"/>
    <property type="match status" value="1"/>
</dbReference>
<reference evidence="1 2" key="1">
    <citation type="submission" date="2015-11" db="EMBL/GenBank/DDBJ databases">
        <title>Permanent draft genome of Psychrobacter piscatorii LQ58.</title>
        <authorList>
            <person name="Zhou M."/>
            <person name="Dong B."/>
            <person name="Liu Q."/>
        </authorList>
    </citation>
    <scope>NUCLEOTIDE SEQUENCE [LARGE SCALE GENOMIC DNA]</scope>
    <source>
        <strain evidence="1 2">LQ58</strain>
    </source>
</reference>
<evidence type="ECO:0000313" key="2">
    <source>
        <dbReference type="Proteomes" id="UP000051202"/>
    </source>
</evidence>
<dbReference type="Gene3D" id="3.30.420.240">
    <property type="match status" value="1"/>
</dbReference>
<sequence length="537" mass="60384">MPIPFAFDFKNPDYAQVFEWRIERLQRIRQQPDQIPALKAFYRDNPAQFIIDWGVTYDPRNIERGLPSYIPFLLFPKQEEWIHWLMDGWRLQKPSITEKTRDMGMSWLMMGLSCSLGLHNHGLSVGVGSRKEEYVDLIGSPKALFEKGRMFLSGLPPEFRGGWIREKHSPFKRIILPETGSVITGEAGDGIGRGDRASLYFVDEAAFLERPHLVDASLSATTNSRNDISTPNGMSNSFAQRRHSGKIRVFTFHWRDDPRKDDMWYNKQLDELDAVTVAQEIDIDYAASVEGVLIPSAWVQSAIDAHKKLGIDISGSKVMALDVADEGIDKNSIAGRHGVLLNYLETWSGKDSDIFATSKKAVEATADSQSEYFLYDADGLGAGVKGDARVVNEQRLGLPDVDAHPFRGSAGIYKPEREDIVGKKNSDAFDNFKAQAGWALRKRFLLTHRAVAEGMDFEPSDIISIDSTLEELSTLTTELSQPTYSKNNAGKILINKKPKGTPSPNRFDAVMMVFADNMVEKKSNKRHRATAGKRTYR</sequence>
<comment type="caution">
    <text evidence="1">The sequence shown here is derived from an EMBL/GenBank/DDBJ whole genome shotgun (WGS) entry which is preliminary data.</text>
</comment>
<organism evidence="1 2">
    <name type="scientific">Psychrobacter piscatorii</name>
    <dbReference type="NCBI Taxonomy" id="554343"/>
    <lineage>
        <taxon>Bacteria</taxon>
        <taxon>Pseudomonadati</taxon>
        <taxon>Pseudomonadota</taxon>
        <taxon>Gammaproteobacteria</taxon>
        <taxon>Moraxellales</taxon>
        <taxon>Moraxellaceae</taxon>
        <taxon>Psychrobacter</taxon>
    </lineage>
</organism>
<accession>A0A0T6DU63</accession>
<keyword evidence="2" id="KW-1185">Reference proteome</keyword>
<dbReference type="RefSeq" id="WP_058023923.1">
    <property type="nucleotide sequence ID" value="NZ_LNDJ01000047.1"/>
</dbReference>
<evidence type="ECO:0000313" key="1">
    <source>
        <dbReference type="EMBL" id="KRU23288.1"/>
    </source>
</evidence>
<gene>
    <name evidence="1" type="ORF">AS194_05000</name>
</gene>
<protein>
    <submittedName>
        <fullName evidence="1">TerL protein</fullName>
    </submittedName>
</protein>
<dbReference type="Proteomes" id="UP000051202">
    <property type="component" value="Unassembled WGS sequence"/>
</dbReference>